<keyword evidence="5" id="KW-0206">Cytoskeleton</keyword>
<sequence length="364" mass="41554">MEDSNLTASDRTIIAQNATRSQLGNTTSFATPQQSLTMTFSTPQNNNNFNNEINTQTVVKRPRTRQQTVTMESSSQVATEVDAVFSQVLNIPHMDNPIEELKRQMQKLFIQKESEWAFKLNESREKVSEELALCKIKLNSTQAIASQMDQFTKQLSANAPNFLSRQPSLNGLVGHGGESSNGMMSLNSAHNSNNNINGQLQQQITTDMMNELITERDTLRDEFAQLENSYSDLFKRYEKMRENCVLLKNSEDELKSTVEEDNVKYERLLARFHELREAAAHQLDQANLEIQRMTKQHEDNTLGLRCRLKMNDAQLQTLGKTIQGKDDEIKELKAMCEELMQKKGIMDDDEDEEEEDDDGEIDGE</sequence>
<keyword evidence="10" id="KW-1185">Reference proteome</keyword>
<evidence type="ECO:0000256" key="1">
    <source>
        <dbReference type="ARBA" id="ARBA00004245"/>
    </source>
</evidence>
<dbReference type="Pfam" id="PF05010">
    <property type="entry name" value="TACC_C"/>
    <property type="match status" value="1"/>
</dbReference>
<dbReference type="GO" id="GO:0005856">
    <property type="term" value="C:cytoskeleton"/>
    <property type="evidence" value="ECO:0007669"/>
    <property type="project" value="UniProtKB-SubCell"/>
</dbReference>
<reference evidence="9 10" key="1">
    <citation type="submission" date="2024-10" db="EMBL/GenBank/DDBJ databases">
        <authorList>
            <person name="Kim D."/>
        </authorList>
    </citation>
    <scope>NUCLEOTIDE SEQUENCE [LARGE SCALE GENOMIC DNA]</scope>
    <source>
        <strain evidence="9">Taebaek</strain>
    </source>
</reference>
<feature type="coiled-coil region" evidence="6">
    <location>
        <begin position="209"/>
        <end position="243"/>
    </location>
</feature>
<evidence type="ECO:0000256" key="3">
    <source>
        <dbReference type="ARBA" id="ARBA00022490"/>
    </source>
</evidence>
<gene>
    <name evidence="9" type="ORF">niasHS_007138</name>
</gene>
<evidence type="ECO:0000313" key="9">
    <source>
        <dbReference type="EMBL" id="KAL3091345.1"/>
    </source>
</evidence>
<dbReference type="AlphaFoldDB" id="A0ABD2JLA9"/>
<feature type="region of interest" description="Disordered" evidence="7">
    <location>
        <begin position="341"/>
        <end position="364"/>
    </location>
</feature>
<accession>A0ABD2JLA9</accession>
<dbReference type="EMBL" id="JBICCN010000132">
    <property type="protein sequence ID" value="KAL3091345.1"/>
    <property type="molecule type" value="Genomic_DNA"/>
</dbReference>
<evidence type="ECO:0000259" key="8">
    <source>
        <dbReference type="Pfam" id="PF05010"/>
    </source>
</evidence>
<feature type="domain" description="Transforming acidic coiled-coil-containing protein C-terminal" evidence="8">
    <location>
        <begin position="199"/>
        <end position="339"/>
    </location>
</feature>
<name>A0ABD2JLA9_HETSC</name>
<dbReference type="Proteomes" id="UP001620645">
    <property type="component" value="Unassembled WGS sequence"/>
</dbReference>
<dbReference type="Gene3D" id="1.20.5.1700">
    <property type="match status" value="1"/>
</dbReference>
<organism evidence="9 10">
    <name type="scientific">Heterodera schachtii</name>
    <name type="common">Sugarbeet cyst nematode worm</name>
    <name type="synonym">Tylenchus schachtii</name>
    <dbReference type="NCBI Taxonomy" id="97005"/>
    <lineage>
        <taxon>Eukaryota</taxon>
        <taxon>Metazoa</taxon>
        <taxon>Ecdysozoa</taxon>
        <taxon>Nematoda</taxon>
        <taxon>Chromadorea</taxon>
        <taxon>Rhabditida</taxon>
        <taxon>Tylenchina</taxon>
        <taxon>Tylenchomorpha</taxon>
        <taxon>Tylenchoidea</taxon>
        <taxon>Heteroderidae</taxon>
        <taxon>Heteroderinae</taxon>
        <taxon>Heterodera</taxon>
    </lineage>
</organism>
<evidence type="ECO:0000256" key="4">
    <source>
        <dbReference type="ARBA" id="ARBA00023054"/>
    </source>
</evidence>
<comment type="subcellular location">
    <subcellularLocation>
        <location evidence="1">Cytoplasm</location>
        <location evidence="1">Cytoskeleton</location>
    </subcellularLocation>
</comment>
<evidence type="ECO:0000256" key="2">
    <source>
        <dbReference type="ARBA" id="ARBA00009423"/>
    </source>
</evidence>
<protein>
    <recommendedName>
        <fullName evidence="8">Transforming acidic coiled-coil-containing protein C-terminal domain-containing protein</fullName>
    </recommendedName>
</protein>
<keyword evidence="4 6" id="KW-0175">Coiled coil</keyword>
<evidence type="ECO:0000256" key="6">
    <source>
        <dbReference type="SAM" id="Coils"/>
    </source>
</evidence>
<evidence type="ECO:0000313" key="10">
    <source>
        <dbReference type="Proteomes" id="UP001620645"/>
    </source>
</evidence>
<comment type="caution">
    <text evidence="9">The sequence shown here is derived from an EMBL/GenBank/DDBJ whole genome shotgun (WGS) entry which is preliminary data.</text>
</comment>
<proteinExistence type="inferred from homology"/>
<dbReference type="InterPro" id="IPR007707">
    <property type="entry name" value="TACC_C"/>
</dbReference>
<comment type="similarity">
    <text evidence="2">Belongs to the TACC family.</text>
</comment>
<keyword evidence="3" id="KW-0963">Cytoplasm</keyword>
<evidence type="ECO:0000256" key="5">
    <source>
        <dbReference type="ARBA" id="ARBA00023212"/>
    </source>
</evidence>
<evidence type="ECO:0000256" key="7">
    <source>
        <dbReference type="SAM" id="MobiDB-lite"/>
    </source>
</evidence>
<feature type="compositionally biased region" description="Acidic residues" evidence="7">
    <location>
        <begin position="347"/>
        <end position="364"/>
    </location>
</feature>